<proteinExistence type="predicted"/>
<name>A0A0A9EWJ6_ARUDO</name>
<sequence length="29" mass="3472">MLEMFFYQLLQVDLSKQGNLFLPMIAFSF</sequence>
<reference evidence="1" key="1">
    <citation type="submission" date="2014-09" db="EMBL/GenBank/DDBJ databases">
        <authorList>
            <person name="Magalhaes I.L.F."/>
            <person name="Oliveira U."/>
            <person name="Santos F.R."/>
            <person name="Vidigal T.H.D.A."/>
            <person name="Brescovit A.D."/>
            <person name="Santos A.J."/>
        </authorList>
    </citation>
    <scope>NUCLEOTIDE SEQUENCE</scope>
    <source>
        <tissue evidence="1">Shoot tissue taken approximately 20 cm above the soil surface</tissue>
    </source>
</reference>
<protein>
    <submittedName>
        <fullName evidence="1">Uncharacterized protein</fullName>
    </submittedName>
</protein>
<dbReference type="EMBL" id="GBRH01197473">
    <property type="protein sequence ID" value="JAE00423.1"/>
    <property type="molecule type" value="Transcribed_RNA"/>
</dbReference>
<accession>A0A0A9EWJ6</accession>
<organism evidence="1">
    <name type="scientific">Arundo donax</name>
    <name type="common">Giant reed</name>
    <name type="synonym">Donax arundinaceus</name>
    <dbReference type="NCBI Taxonomy" id="35708"/>
    <lineage>
        <taxon>Eukaryota</taxon>
        <taxon>Viridiplantae</taxon>
        <taxon>Streptophyta</taxon>
        <taxon>Embryophyta</taxon>
        <taxon>Tracheophyta</taxon>
        <taxon>Spermatophyta</taxon>
        <taxon>Magnoliopsida</taxon>
        <taxon>Liliopsida</taxon>
        <taxon>Poales</taxon>
        <taxon>Poaceae</taxon>
        <taxon>PACMAD clade</taxon>
        <taxon>Arundinoideae</taxon>
        <taxon>Arundineae</taxon>
        <taxon>Arundo</taxon>
    </lineage>
</organism>
<dbReference type="AlphaFoldDB" id="A0A0A9EWJ6"/>
<evidence type="ECO:0000313" key="1">
    <source>
        <dbReference type="EMBL" id="JAE00423.1"/>
    </source>
</evidence>
<reference evidence="1" key="2">
    <citation type="journal article" date="2015" name="Data Brief">
        <title>Shoot transcriptome of the giant reed, Arundo donax.</title>
        <authorList>
            <person name="Barrero R.A."/>
            <person name="Guerrero F.D."/>
            <person name="Moolhuijzen P."/>
            <person name="Goolsby J.A."/>
            <person name="Tidwell J."/>
            <person name="Bellgard S.E."/>
            <person name="Bellgard M.I."/>
        </authorList>
    </citation>
    <scope>NUCLEOTIDE SEQUENCE</scope>
    <source>
        <tissue evidence="1">Shoot tissue taken approximately 20 cm above the soil surface</tissue>
    </source>
</reference>